<protein>
    <recommendedName>
        <fullName evidence="3">GTPase HflX</fullName>
    </recommendedName>
</protein>
<proteinExistence type="predicted"/>
<dbReference type="EMBL" id="VCYH01000015">
    <property type="protein sequence ID" value="MDN7026103.1"/>
    <property type="molecule type" value="Genomic_DNA"/>
</dbReference>
<organism evidence="1 2">
    <name type="scientific">Methanoculleus frigidifontis</name>
    <dbReference type="NCBI Taxonomy" id="2584085"/>
    <lineage>
        <taxon>Archaea</taxon>
        <taxon>Methanobacteriati</taxon>
        <taxon>Methanobacteriota</taxon>
        <taxon>Stenosarchaea group</taxon>
        <taxon>Methanomicrobia</taxon>
        <taxon>Methanomicrobiales</taxon>
        <taxon>Methanomicrobiaceae</taxon>
        <taxon>Methanoculleus</taxon>
    </lineage>
</organism>
<evidence type="ECO:0000313" key="1">
    <source>
        <dbReference type="EMBL" id="MDN7026103.1"/>
    </source>
</evidence>
<gene>
    <name evidence="1" type="ORF">FGU65_14645</name>
</gene>
<sequence>MTCLTYADLPEEKVKKVAGLEKDIDVILLAYEKPPAAADLSSENLRRVKQLEEELGVRLVAYA</sequence>
<accession>A0ABT8MDU0</accession>
<evidence type="ECO:0008006" key="3">
    <source>
        <dbReference type="Google" id="ProtNLM"/>
    </source>
</evidence>
<dbReference type="RefSeq" id="WP_301665308.1">
    <property type="nucleotide sequence ID" value="NZ_VCYH01000015.1"/>
</dbReference>
<dbReference type="Proteomes" id="UP001168338">
    <property type="component" value="Unassembled WGS sequence"/>
</dbReference>
<name>A0ABT8MDU0_9EURY</name>
<comment type="caution">
    <text evidence="1">The sequence shown here is derived from an EMBL/GenBank/DDBJ whole genome shotgun (WGS) entry which is preliminary data.</text>
</comment>
<reference evidence="1" key="1">
    <citation type="submission" date="2019-05" db="EMBL/GenBank/DDBJ databases">
        <title>Methanoculleus sp. FWC-SCC1, a methanogenic archaeon isolated from deep marine cold seep.</title>
        <authorList>
            <person name="Chen Y.-W."/>
            <person name="Chen S.-C."/>
            <person name="Teng N.-H."/>
            <person name="Lai M.-C."/>
        </authorList>
    </citation>
    <scope>NUCLEOTIDE SEQUENCE</scope>
    <source>
        <strain evidence="1">FWC-SCC1</strain>
    </source>
</reference>
<evidence type="ECO:0000313" key="2">
    <source>
        <dbReference type="Proteomes" id="UP001168338"/>
    </source>
</evidence>
<keyword evidence="2" id="KW-1185">Reference proteome</keyword>